<name>A0A8C4QIU4_EPTBU</name>
<keyword evidence="2" id="KW-0245">EGF-like domain</keyword>
<comment type="caution">
    <text evidence="2">Lacks conserved residue(s) required for the propagation of feature annotation.</text>
</comment>
<dbReference type="Ensembl" id="ENSEBUT00000016582.1">
    <property type="protein sequence ID" value="ENSEBUP00000016006.1"/>
    <property type="gene ID" value="ENSEBUG00000010068.1"/>
</dbReference>
<feature type="chain" id="PRO_5044680535" evidence="3">
    <location>
        <begin position="34"/>
        <end position="285"/>
    </location>
</feature>
<dbReference type="GeneTree" id="ENSGT00940000155978"/>
<evidence type="ECO:0000256" key="2">
    <source>
        <dbReference type="PROSITE-ProRule" id="PRU00076"/>
    </source>
</evidence>
<dbReference type="PANTHER" id="PTHR15036:SF49">
    <property type="entry name" value="AXOTACTIN"/>
    <property type="match status" value="1"/>
</dbReference>
<evidence type="ECO:0000256" key="3">
    <source>
        <dbReference type="SAM" id="SignalP"/>
    </source>
</evidence>
<dbReference type="Pfam" id="PF00054">
    <property type="entry name" value="Laminin_G_1"/>
    <property type="match status" value="1"/>
</dbReference>
<dbReference type="OMA" id="CVENPCE"/>
<protein>
    <submittedName>
        <fullName evidence="6">Uncharacterized protein</fullName>
    </submittedName>
</protein>
<dbReference type="InterPro" id="IPR001791">
    <property type="entry name" value="Laminin_G"/>
</dbReference>
<reference evidence="6" key="1">
    <citation type="submission" date="2025-05" db="UniProtKB">
        <authorList>
            <consortium name="Ensembl"/>
        </authorList>
    </citation>
    <scope>IDENTIFICATION</scope>
</reference>
<feature type="signal peptide" evidence="3">
    <location>
        <begin position="1"/>
        <end position="33"/>
    </location>
</feature>
<dbReference type="Gene3D" id="2.10.25.10">
    <property type="entry name" value="Laminin"/>
    <property type="match status" value="1"/>
</dbReference>
<dbReference type="InterPro" id="IPR000742">
    <property type="entry name" value="EGF"/>
</dbReference>
<dbReference type="PROSITE" id="PS50026">
    <property type="entry name" value="EGF_3"/>
    <property type="match status" value="1"/>
</dbReference>
<evidence type="ECO:0000259" key="5">
    <source>
        <dbReference type="PROSITE" id="PS50026"/>
    </source>
</evidence>
<organism evidence="6 7">
    <name type="scientific">Eptatretus burgeri</name>
    <name type="common">Inshore hagfish</name>
    <dbReference type="NCBI Taxonomy" id="7764"/>
    <lineage>
        <taxon>Eukaryota</taxon>
        <taxon>Metazoa</taxon>
        <taxon>Chordata</taxon>
        <taxon>Craniata</taxon>
        <taxon>Vertebrata</taxon>
        <taxon>Cyclostomata</taxon>
        <taxon>Myxini</taxon>
        <taxon>Myxiniformes</taxon>
        <taxon>Myxinidae</taxon>
        <taxon>Eptatretinae</taxon>
        <taxon>Eptatretus</taxon>
    </lineage>
</organism>
<dbReference type="CDD" id="cd00110">
    <property type="entry name" value="LamG"/>
    <property type="match status" value="1"/>
</dbReference>
<dbReference type="InterPro" id="IPR050372">
    <property type="entry name" value="Neurexin-related_CASP"/>
</dbReference>
<dbReference type="InterPro" id="IPR013320">
    <property type="entry name" value="ConA-like_dom_sf"/>
</dbReference>
<accession>A0A8C4QIU4</accession>
<dbReference type="SUPFAM" id="SSF49899">
    <property type="entry name" value="Concanavalin A-like lectins/glucanases"/>
    <property type="match status" value="1"/>
</dbReference>
<dbReference type="CDD" id="cd00054">
    <property type="entry name" value="EGF_CA"/>
    <property type="match status" value="1"/>
</dbReference>
<dbReference type="PROSITE" id="PS50025">
    <property type="entry name" value="LAM_G_DOMAIN"/>
    <property type="match status" value="1"/>
</dbReference>
<dbReference type="Proteomes" id="UP000694388">
    <property type="component" value="Unplaced"/>
</dbReference>
<dbReference type="GO" id="GO:0016020">
    <property type="term" value="C:membrane"/>
    <property type="evidence" value="ECO:0007669"/>
    <property type="project" value="UniProtKB-SubCell"/>
</dbReference>
<evidence type="ECO:0000256" key="1">
    <source>
        <dbReference type="ARBA" id="ARBA00023157"/>
    </source>
</evidence>
<sequence length="285" mass="31735">MNQDMASRRSSNFNFSPLHFLMLLVLLRPIAWSALVFGGEPGQWARFLRWEGASWAGRLTFQLHTNQSQGLIMYQDDGGFCDFLTLLLSEGRLQLQVGAACAESMVRSDRQVDDGRWHWVQLGRAGRQTMLSLDGETQATLVTGHGRLQITSDLFLGGIPPEVRTSSLTFPPAKYEPPFHGLILNLRCSDEDNLNVERASDKQQGDMHEVLLLSSQGINPDGERVCMERNPCENGGLCSVTDDEAFCDCSGTGFSGRYCDEEPGHLMMGDQGNRLPRSMFSHGRM</sequence>
<dbReference type="Ensembl" id="ENSEBUT00000016595.1">
    <property type="protein sequence ID" value="ENSEBUP00000016019.1"/>
    <property type="gene ID" value="ENSEBUG00000010068.1"/>
</dbReference>
<keyword evidence="7" id="KW-1185">Reference proteome</keyword>
<dbReference type="SMART" id="SM00282">
    <property type="entry name" value="LamG"/>
    <property type="match status" value="1"/>
</dbReference>
<feature type="domain" description="Laminin G" evidence="4">
    <location>
        <begin position="34"/>
        <end position="226"/>
    </location>
</feature>
<keyword evidence="3" id="KW-0732">Signal</keyword>
<feature type="domain" description="EGF-like" evidence="5">
    <location>
        <begin position="222"/>
        <end position="260"/>
    </location>
</feature>
<keyword evidence="1" id="KW-1015">Disulfide bond</keyword>
<evidence type="ECO:0000313" key="7">
    <source>
        <dbReference type="Proteomes" id="UP000694388"/>
    </source>
</evidence>
<proteinExistence type="predicted"/>
<evidence type="ECO:0000313" key="6">
    <source>
        <dbReference type="Ensembl" id="ENSEBUP00000016006.1"/>
    </source>
</evidence>
<dbReference type="Gene3D" id="2.60.120.200">
    <property type="match status" value="1"/>
</dbReference>
<dbReference type="AlphaFoldDB" id="A0A8C4QIU4"/>
<evidence type="ECO:0000259" key="4">
    <source>
        <dbReference type="PROSITE" id="PS50025"/>
    </source>
</evidence>
<dbReference type="PANTHER" id="PTHR15036">
    <property type="entry name" value="PIKACHURIN-LIKE PROTEIN"/>
    <property type="match status" value="1"/>
</dbReference>
<dbReference type="SUPFAM" id="SSF57196">
    <property type="entry name" value="EGF/Laminin"/>
    <property type="match status" value="1"/>
</dbReference>